<protein>
    <submittedName>
        <fullName evidence="2">Uncharacterized protein</fullName>
    </submittedName>
</protein>
<evidence type="ECO:0000313" key="2">
    <source>
        <dbReference type="EMBL" id="GIQ87055.1"/>
    </source>
</evidence>
<keyword evidence="3" id="KW-1185">Reference proteome</keyword>
<sequence>MPSPDPEYDDAGCACTKTQKIVICSVLGITTAALIAVTVVLLVDLFKDERPYPVWSYNLRQNCVDPDNCLQSCNLVVTSVDADMFWDGTESFDVSYDGWMSVQFNTDRQRVVETIQDTDDDGSITVSCKVPDLVGDSCVSSTIYNEAGGASWYYAIGFVADLEQETLDAWLRVANENMGHIDTCFGDPSAV</sequence>
<feature type="transmembrane region" description="Helical" evidence="1">
    <location>
        <begin position="20"/>
        <end position="43"/>
    </location>
</feature>
<evidence type="ECO:0000256" key="1">
    <source>
        <dbReference type="SAM" id="Phobius"/>
    </source>
</evidence>
<keyword evidence="1" id="KW-0472">Membrane</keyword>
<reference evidence="2 3" key="1">
    <citation type="journal article" date="2018" name="PLoS ONE">
        <title>The draft genome of Kipferlia bialata reveals reductive genome evolution in fornicate parasites.</title>
        <authorList>
            <person name="Tanifuji G."/>
            <person name="Takabayashi S."/>
            <person name="Kume K."/>
            <person name="Takagi M."/>
            <person name="Nakayama T."/>
            <person name="Kamikawa R."/>
            <person name="Inagaki Y."/>
            <person name="Hashimoto T."/>
        </authorList>
    </citation>
    <scope>NUCLEOTIDE SEQUENCE [LARGE SCALE GENOMIC DNA]</scope>
    <source>
        <strain evidence="2">NY0173</strain>
    </source>
</reference>
<keyword evidence="1" id="KW-0812">Transmembrane</keyword>
<accession>A0A9K3D3Q4</accession>
<evidence type="ECO:0000313" key="3">
    <source>
        <dbReference type="Proteomes" id="UP000265618"/>
    </source>
</evidence>
<comment type="caution">
    <text evidence="2">The sequence shown here is derived from an EMBL/GenBank/DDBJ whole genome shotgun (WGS) entry which is preliminary data.</text>
</comment>
<keyword evidence="1" id="KW-1133">Transmembrane helix</keyword>
<dbReference type="EMBL" id="BDIP01002943">
    <property type="protein sequence ID" value="GIQ87055.1"/>
    <property type="molecule type" value="Genomic_DNA"/>
</dbReference>
<name>A0A9K3D3Q4_9EUKA</name>
<proteinExistence type="predicted"/>
<dbReference type="AlphaFoldDB" id="A0A9K3D3Q4"/>
<dbReference type="Proteomes" id="UP000265618">
    <property type="component" value="Unassembled WGS sequence"/>
</dbReference>
<gene>
    <name evidence="2" type="ORF">KIPB_009020</name>
</gene>
<organism evidence="2 3">
    <name type="scientific">Kipferlia bialata</name>
    <dbReference type="NCBI Taxonomy" id="797122"/>
    <lineage>
        <taxon>Eukaryota</taxon>
        <taxon>Metamonada</taxon>
        <taxon>Carpediemonas-like organisms</taxon>
        <taxon>Kipferlia</taxon>
    </lineage>
</organism>